<comment type="caution">
    <text evidence="2">The sequence shown here is derived from an EMBL/GenBank/DDBJ whole genome shotgun (WGS) entry which is preliminary data.</text>
</comment>
<gene>
    <name evidence="2" type="ORF">LDX50_26885</name>
</gene>
<dbReference type="Gene3D" id="3.10.450.50">
    <property type="match status" value="1"/>
</dbReference>
<dbReference type="Proteomes" id="UP001139409">
    <property type="component" value="Unassembled WGS sequence"/>
</dbReference>
<protein>
    <submittedName>
        <fullName evidence="2">Nuclear transport factor 2 family protein</fullName>
    </submittedName>
</protein>
<accession>A0A9X1L138</accession>
<feature type="domain" description="DUF4904" evidence="1">
    <location>
        <begin position="7"/>
        <end position="121"/>
    </location>
</feature>
<sequence length="121" mass="13550">MGESEKRKKILNTLDYYFEGIFNNEVENIPLSKNVTLAGPFVPGVLEGRDAVHEFLIDVAASFSNAQYHAEKDIIDGKDVFSLIKVRLSGGQVLDMGHLFVIKNGKIHSIQTLFDPRVMLE</sequence>
<evidence type="ECO:0000313" key="3">
    <source>
        <dbReference type="Proteomes" id="UP001139409"/>
    </source>
</evidence>
<dbReference type="Pfam" id="PF16247">
    <property type="entry name" value="DUF4904"/>
    <property type="match status" value="1"/>
</dbReference>
<dbReference type="AlphaFoldDB" id="A0A9X1L138"/>
<dbReference type="EMBL" id="JAIXNE010000006">
    <property type="protein sequence ID" value="MCA6078529.1"/>
    <property type="molecule type" value="Genomic_DNA"/>
</dbReference>
<evidence type="ECO:0000259" key="1">
    <source>
        <dbReference type="Pfam" id="PF16247"/>
    </source>
</evidence>
<evidence type="ECO:0000313" key="2">
    <source>
        <dbReference type="EMBL" id="MCA6078529.1"/>
    </source>
</evidence>
<dbReference type="SUPFAM" id="SSF54427">
    <property type="entry name" value="NTF2-like"/>
    <property type="match status" value="1"/>
</dbReference>
<dbReference type="InterPro" id="IPR032596">
    <property type="entry name" value="DUF4904"/>
</dbReference>
<reference evidence="2" key="1">
    <citation type="submission" date="2021-09" db="EMBL/GenBank/DDBJ databases">
        <title>Fulvivirga sp. isolated from coastal sediment.</title>
        <authorList>
            <person name="Yu H."/>
        </authorList>
    </citation>
    <scope>NUCLEOTIDE SEQUENCE</scope>
    <source>
        <strain evidence="2">1062</strain>
    </source>
</reference>
<proteinExistence type="predicted"/>
<organism evidence="2 3">
    <name type="scientific">Fulvivirga sedimenti</name>
    <dbReference type="NCBI Taxonomy" id="2879465"/>
    <lineage>
        <taxon>Bacteria</taxon>
        <taxon>Pseudomonadati</taxon>
        <taxon>Bacteroidota</taxon>
        <taxon>Cytophagia</taxon>
        <taxon>Cytophagales</taxon>
        <taxon>Fulvivirgaceae</taxon>
        <taxon>Fulvivirga</taxon>
    </lineage>
</organism>
<dbReference type="RefSeq" id="WP_225699387.1">
    <property type="nucleotide sequence ID" value="NZ_JAIXNE010000006.1"/>
</dbReference>
<keyword evidence="3" id="KW-1185">Reference proteome</keyword>
<dbReference type="InterPro" id="IPR032710">
    <property type="entry name" value="NTF2-like_dom_sf"/>
</dbReference>
<name>A0A9X1L138_9BACT</name>